<accession>A0ABS9Z3F3</accession>
<proteinExistence type="predicted"/>
<organism evidence="2 3">
    <name type="scientific">Candidatus Rhodoblastus alkanivorans</name>
    <dbReference type="NCBI Taxonomy" id="2954117"/>
    <lineage>
        <taxon>Bacteria</taxon>
        <taxon>Pseudomonadati</taxon>
        <taxon>Pseudomonadota</taxon>
        <taxon>Alphaproteobacteria</taxon>
        <taxon>Hyphomicrobiales</taxon>
        <taxon>Rhodoblastaceae</taxon>
        <taxon>Rhodoblastus</taxon>
    </lineage>
</organism>
<keyword evidence="1" id="KW-0175">Coiled coil</keyword>
<dbReference type="Proteomes" id="UP001139104">
    <property type="component" value="Unassembled WGS sequence"/>
</dbReference>
<name>A0ABS9Z3F3_9HYPH</name>
<evidence type="ECO:0000313" key="3">
    <source>
        <dbReference type="Proteomes" id="UP001139104"/>
    </source>
</evidence>
<feature type="coiled-coil region" evidence="1">
    <location>
        <begin position="4"/>
        <end position="39"/>
    </location>
</feature>
<dbReference type="EMBL" id="JAIVFP010000001">
    <property type="protein sequence ID" value="MCI4682189.1"/>
    <property type="molecule type" value="Genomic_DNA"/>
</dbReference>
<evidence type="ECO:0008006" key="4">
    <source>
        <dbReference type="Google" id="ProtNLM"/>
    </source>
</evidence>
<comment type="caution">
    <text evidence="2">The sequence shown here is derived from an EMBL/GenBank/DDBJ whole genome shotgun (WGS) entry which is preliminary data.</text>
</comment>
<reference evidence="2" key="1">
    <citation type="journal article" date="2022" name="ISME J.">
        <title>Identification of active gaseous-alkane degraders at natural gas seeps.</title>
        <authorList>
            <person name="Farhan Ul Haque M."/>
            <person name="Hernandez M."/>
            <person name="Crombie A.T."/>
            <person name="Murrell J.C."/>
        </authorList>
    </citation>
    <scope>NUCLEOTIDE SEQUENCE</scope>
    <source>
        <strain evidence="2">PC2</strain>
    </source>
</reference>
<evidence type="ECO:0000256" key="1">
    <source>
        <dbReference type="SAM" id="Coils"/>
    </source>
</evidence>
<evidence type="ECO:0000313" key="2">
    <source>
        <dbReference type="EMBL" id="MCI4682189.1"/>
    </source>
</evidence>
<gene>
    <name evidence="2" type="ORF">K2U94_05325</name>
</gene>
<dbReference type="RefSeq" id="WP_243066217.1">
    <property type="nucleotide sequence ID" value="NZ_JAIVFK010000014.1"/>
</dbReference>
<protein>
    <recommendedName>
        <fullName evidence="4">Flagellar FliJ protein</fullName>
    </recommendedName>
</protein>
<keyword evidence="3" id="KW-1185">Reference proteome</keyword>
<sequence length="132" mass="15053">MRDRKKALERLLAVKTKMRELEEARLAEIERMKRQAQEDRRAMLGFLDRAEAKDALLLGLACRRVAAAERGAAALEAQADAQREIVLRRTAQRRGVEKLLREAGDALEREEEKRRLLELGERLAKAPPTSLP</sequence>